<protein>
    <submittedName>
        <fullName evidence="3">Phospholipase A 2A, IIA,PLA2A isoform 1</fullName>
    </submittedName>
</protein>
<organism evidence="3 4">
    <name type="scientific">Hibiscus syriacus</name>
    <name type="common">Rose of Sharon</name>
    <dbReference type="NCBI Taxonomy" id="106335"/>
    <lineage>
        <taxon>Eukaryota</taxon>
        <taxon>Viridiplantae</taxon>
        <taxon>Streptophyta</taxon>
        <taxon>Embryophyta</taxon>
        <taxon>Tracheophyta</taxon>
        <taxon>Spermatophyta</taxon>
        <taxon>Magnoliopsida</taxon>
        <taxon>eudicotyledons</taxon>
        <taxon>Gunneridae</taxon>
        <taxon>Pentapetalae</taxon>
        <taxon>rosids</taxon>
        <taxon>malvids</taxon>
        <taxon>Malvales</taxon>
        <taxon>Malvaceae</taxon>
        <taxon>Malvoideae</taxon>
        <taxon>Hibiscus</taxon>
    </lineage>
</organism>
<gene>
    <name evidence="3" type="ORF">F3Y22_tig00111210pilonHSYRG00360</name>
</gene>
<feature type="compositionally biased region" description="Polar residues" evidence="2">
    <location>
        <begin position="253"/>
        <end position="263"/>
    </location>
</feature>
<dbReference type="Proteomes" id="UP000436088">
    <property type="component" value="Unassembled WGS sequence"/>
</dbReference>
<dbReference type="SUPFAM" id="SSF52151">
    <property type="entry name" value="FabD/lysophospholipase-like"/>
    <property type="match status" value="1"/>
</dbReference>
<dbReference type="PANTHER" id="PTHR32176:SF109">
    <property type="entry name" value="PATATIN-LIKE PROTEIN 2"/>
    <property type="match status" value="1"/>
</dbReference>
<sequence length="315" mass="35606">MISTFNTAPKSSPKMVTKLFKSLSGPKYDGEYLHNIVRENLGETRLDQTLTKVVIPTFDIKIFQPTIFFSYDDSQNVLLSDICIGLWLRQHIYQHIILKPKTLVAMREVAKAIARKSSDYDRIEPNDYACFQVLSLGTGSQKLEENDMVDFYLAIVFGVLHCEENYLRIQDDTLSGELALIDISTKENLENLVKIGEQLLNKPVSRVDLSFKKETDGKGCYFNQEAQGVDQTSTRSVQRGRGFEREESSSSGQASRDATQSGASVEPKVASRLYAIELRMIVMQPMRSHVPLPYFPILLIVIVNPDLPIPLFIMT</sequence>
<feature type="compositionally biased region" description="Polar residues" evidence="2">
    <location>
        <begin position="224"/>
        <end position="237"/>
    </location>
</feature>
<keyword evidence="1" id="KW-0442">Lipid degradation</keyword>
<dbReference type="InterPro" id="IPR016035">
    <property type="entry name" value="Acyl_Trfase/lysoPLipase"/>
</dbReference>
<accession>A0A6A2YVM1</accession>
<evidence type="ECO:0000313" key="4">
    <source>
        <dbReference type="Proteomes" id="UP000436088"/>
    </source>
</evidence>
<name>A0A6A2YVM1_HIBSY</name>
<dbReference type="GO" id="GO:0047372">
    <property type="term" value="F:monoacylglycerol lipase activity"/>
    <property type="evidence" value="ECO:0007669"/>
    <property type="project" value="TreeGrafter"/>
</dbReference>
<dbReference type="AlphaFoldDB" id="A0A6A2YVM1"/>
<dbReference type="Gene3D" id="3.40.1090.10">
    <property type="entry name" value="Cytosolic phospholipase A2 catalytic domain"/>
    <property type="match status" value="2"/>
</dbReference>
<dbReference type="GO" id="GO:0016042">
    <property type="term" value="P:lipid catabolic process"/>
    <property type="evidence" value="ECO:0007669"/>
    <property type="project" value="UniProtKB-KW"/>
</dbReference>
<feature type="region of interest" description="Disordered" evidence="2">
    <location>
        <begin position="222"/>
        <end position="264"/>
    </location>
</feature>
<keyword evidence="1" id="KW-0443">Lipid metabolism</keyword>
<evidence type="ECO:0000256" key="1">
    <source>
        <dbReference type="ARBA" id="ARBA00022963"/>
    </source>
</evidence>
<dbReference type="PANTHER" id="PTHR32176">
    <property type="entry name" value="XYLOSE ISOMERASE"/>
    <property type="match status" value="1"/>
</dbReference>
<dbReference type="GO" id="GO:0004620">
    <property type="term" value="F:phospholipase activity"/>
    <property type="evidence" value="ECO:0007669"/>
    <property type="project" value="TreeGrafter"/>
</dbReference>
<comment type="caution">
    <text evidence="3">The sequence shown here is derived from an EMBL/GenBank/DDBJ whole genome shotgun (WGS) entry which is preliminary data.</text>
</comment>
<evidence type="ECO:0000256" key="2">
    <source>
        <dbReference type="SAM" id="MobiDB-lite"/>
    </source>
</evidence>
<evidence type="ECO:0000313" key="3">
    <source>
        <dbReference type="EMBL" id="KAE8683340.1"/>
    </source>
</evidence>
<proteinExistence type="predicted"/>
<reference evidence="3" key="1">
    <citation type="submission" date="2019-09" db="EMBL/GenBank/DDBJ databases">
        <title>Draft genome information of white flower Hibiscus syriacus.</title>
        <authorList>
            <person name="Kim Y.-M."/>
        </authorList>
    </citation>
    <scope>NUCLEOTIDE SEQUENCE [LARGE SCALE GENOMIC DNA]</scope>
    <source>
        <strain evidence="3">YM2019G1</strain>
    </source>
</reference>
<dbReference type="EMBL" id="VEPZ02001270">
    <property type="protein sequence ID" value="KAE8683340.1"/>
    <property type="molecule type" value="Genomic_DNA"/>
</dbReference>
<keyword evidence="4" id="KW-1185">Reference proteome</keyword>